<proteinExistence type="predicted"/>
<name>A0A7I8BK34_9BURK</name>
<evidence type="ECO:0000313" key="1">
    <source>
        <dbReference type="EMBL" id="BCF88659.1"/>
    </source>
</evidence>
<protein>
    <submittedName>
        <fullName evidence="1">Uncharacterized protein</fullName>
    </submittedName>
</protein>
<sequence length="99" mass="11063">MQYTPPTTKDLADLKKELGMTGKQLAELFGIAGDHQWRKYTGGNAPRPMAPQMLFFAMARLELDGETIERVLQRMRRVGATIDLTGEPDFLVQGGEPQL</sequence>
<evidence type="ECO:0000313" key="2">
    <source>
        <dbReference type="Proteomes" id="UP000510888"/>
    </source>
</evidence>
<dbReference type="RefSeq" id="WP_180719650.1">
    <property type="nucleotide sequence ID" value="NZ_AP023174.1"/>
</dbReference>
<gene>
    <name evidence="1" type="ORF">PPGU16_17260</name>
</gene>
<dbReference type="KEGG" id="plad:PPGU16_17260"/>
<accession>A0A7I8BK34</accession>
<keyword evidence="2" id="KW-1185">Reference proteome</keyword>
<dbReference type="EMBL" id="AP023174">
    <property type="protein sequence ID" value="BCF88659.1"/>
    <property type="molecule type" value="Genomic_DNA"/>
</dbReference>
<dbReference type="Proteomes" id="UP000510888">
    <property type="component" value="Chromosome 1"/>
</dbReference>
<dbReference type="AlphaFoldDB" id="A0A7I8BK34"/>
<organism evidence="1 2">
    <name type="scientific">Paraburkholderia largidicola</name>
    <dbReference type="NCBI Taxonomy" id="3014751"/>
    <lineage>
        <taxon>Bacteria</taxon>
        <taxon>Pseudomonadati</taxon>
        <taxon>Pseudomonadota</taxon>
        <taxon>Betaproteobacteria</taxon>
        <taxon>Burkholderiales</taxon>
        <taxon>Burkholderiaceae</taxon>
        <taxon>Paraburkholderia</taxon>
    </lineage>
</organism>
<reference evidence="1 2" key="1">
    <citation type="journal article" date="2020" name="Genes (Basel)">
        <title>Genomic Comparison of Insect Gut Symbionts from Divergent Burkholderia Subclades.</title>
        <authorList>
            <person name="Takeshita K."/>
            <person name="Kikuchi Y."/>
        </authorList>
    </citation>
    <scope>NUCLEOTIDE SEQUENCE [LARGE SCALE GENOMIC DNA]</scope>
    <source>
        <strain evidence="1 2">PGU16</strain>
    </source>
</reference>